<comment type="subcellular location">
    <subcellularLocation>
        <location evidence="1">Nucleus</location>
    </subcellularLocation>
</comment>
<dbReference type="AlphaFoldDB" id="A0AAD8KMG1"/>
<dbReference type="GO" id="GO:0000978">
    <property type="term" value="F:RNA polymerase II cis-regulatory region sequence-specific DNA binding"/>
    <property type="evidence" value="ECO:0007669"/>
    <property type="project" value="TreeGrafter"/>
</dbReference>
<name>A0AAD8KMG1_TARER</name>
<comment type="caution">
    <text evidence="8">The sequence shown here is derived from an EMBL/GenBank/DDBJ whole genome shotgun (WGS) entry which is preliminary data.</text>
</comment>
<dbReference type="InterPro" id="IPR045843">
    <property type="entry name" value="IND-like"/>
</dbReference>
<dbReference type="CDD" id="cd11393">
    <property type="entry name" value="bHLH_AtbHLH_like"/>
    <property type="match status" value="1"/>
</dbReference>
<dbReference type="EMBL" id="JAUHHV010000005">
    <property type="protein sequence ID" value="KAK1425503.1"/>
    <property type="molecule type" value="Genomic_DNA"/>
</dbReference>
<evidence type="ECO:0000256" key="5">
    <source>
        <dbReference type="ARBA" id="ARBA00023242"/>
    </source>
</evidence>
<sequence length="427" mass="47381">MDNCIMAQQCNKNSSATSSSAAKWWSDVHASSMCSWTGGGANYATNPPCNNAQKLNSNCSNGEEDASNISGISMESSRQLVEKASANDPYGEAVSDNHHLWNQVLLDVGTTGELQNIPTRAFDPACNYLKKIESGWEFNGLKDGMYQSKIPSTVNSWSIAPQEDEISPQFDQYISQFTTIKNEQPDSNNIQCEGLFRRISNSHAVDYEDNSKCYYNGMPDMVSTNGRGFVDLVAFGGCVNKPSLETSNMNLTDRRKPDLLNSYQLQPVRARGSTKISGRGNGVVNEGRKKKSEDQSGSLLKKTKLETSTVSSTKVVPKAKLGDKITALQQIVSPFGKTDTASVLWEAIGYIKCLQEQVQLLSNPYLKNNIIKDSWARFETKDRGDMKLDLRSRGLCLVPVSCTPQVYHENNGSDYYWTPTYRGCFYR</sequence>
<feature type="domain" description="BHLH" evidence="7">
    <location>
        <begin position="305"/>
        <end position="354"/>
    </location>
</feature>
<dbReference type="SUPFAM" id="SSF47459">
    <property type="entry name" value="HLH, helix-loop-helix DNA-binding domain"/>
    <property type="match status" value="1"/>
</dbReference>
<dbReference type="PROSITE" id="PS50888">
    <property type="entry name" value="BHLH"/>
    <property type="match status" value="1"/>
</dbReference>
<evidence type="ECO:0000256" key="3">
    <source>
        <dbReference type="ARBA" id="ARBA00023125"/>
    </source>
</evidence>
<reference evidence="8" key="1">
    <citation type="journal article" date="2023" name="bioRxiv">
        <title>Improved chromosome-level genome assembly for marigold (Tagetes erecta).</title>
        <authorList>
            <person name="Jiang F."/>
            <person name="Yuan L."/>
            <person name="Wang S."/>
            <person name="Wang H."/>
            <person name="Xu D."/>
            <person name="Wang A."/>
            <person name="Fan W."/>
        </authorList>
    </citation>
    <scope>NUCLEOTIDE SEQUENCE</scope>
    <source>
        <strain evidence="8">WSJ</strain>
        <tissue evidence="8">Leaf</tissue>
    </source>
</reference>
<dbReference type="InterPro" id="IPR011598">
    <property type="entry name" value="bHLH_dom"/>
</dbReference>
<dbReference type="Proteomes" id="UP001229421">
    <property type="component" value="Unassembled WGS sequence"/>
</dbReference>
<evidence type="ECO:0000256" key="2">
    <source>
        <dbReference type="ARBA" id="ARBA00023015"/>
    </source>
</evidence>
<accession>A0AAD8KMG1</accession>
<dbReference type="GO" id="GO:0000981">
    <property type="term" value="F:DNA-binding transcription factor activity, RNA polymerase II-specific"/>
    <property type="evidence" value="ECO:0007669"/>
    <property type="project" value="TreeGrafter"/>
</dbReference>
<keyword evidence="5" id="KW-0539">Nucleus</keyword>
<evidence type="ECO:0000313" key="8">
    <source>
        <dbReference type="EMBL" id="KAK1425503.1"/>
    </source>
</evidence>
<feature type="region of interest" description="Disordered" evidence="6">
    <location>
        <begin position="271"/>
        <end position="300"/>
    </location>
</feature>
<keyword evidence="4" id="KW-0804">Transcription</keyword>
<evidence type="ECO:0000256" key="6">
    <source>
        <dbReference type="SAM" id="MobiDB-lite"/>
    </source>
</evidence>
<dbReference type="GO" id="GO:0005634">
    <property type="term" value="C:nucleus"/>
    <property type="evidence" value="ECO:0007669"/>
    <property type="project" value="UniProtKB-SubCell"/>
</dbReference>
<dbReference type="InterPro" id="IPR045239">
    <property type="entry name" value="bHLH95_bHLH"/>
</dbReference>
<dbReference type="GO" id="GO:0046983">
    <property type="term" value="F:protein dimerization activity"/>
    <property type="evidence" value="ECO:0007669"/>
    <property type="project" value="InterPro"/>
</dbReference>
<evidence type="ECO:0000259" key="7">
    <source>
        <dbReference type="PROSITE" id="PS50888"/>
    </source>
</evidence>
<dbReference type="InterPro" id="IPR036638">
    <property type="entry name" value="HLH_DNA-bd_sf"/>
</dbReference>
<dbReference type="PANTHER" id="PTHR16223">
    <property type="entry name" value="TRANSCRIPTION FACTOR BHLH83-RELATED"/>
    <property type="match status" value="1"/>
</dbReference>
<keyword evidence="9" id="KW-1185">Reference proteome</keyword>
<evidence type="ECO:0000256" key="1">
    <source>
        <dbReference type="ARBA" id="ARBA00004123"/>
    </source>
</evidence>
<gene>
    <name evidence="8" type="ORF">QVD17_20855</name>
</gene>
<keyword evidence="3" id="KW-0238">DNA-binding</keyword>
<proteinExistence type="predicted"/>
<keyword evidence="2" id="KW-0805">Transcription regulation</keyword>
<protein>
    <recommendedName>
        <fullName evidence="7">BHLH domain-containing protein</fullName>
    </recommendedName>
</protein>
<dbReference type="PANTHER" id="PTHR16223:SF368">
    <property type="entry name" value="MYC-TYPE, BASIC HELIX-LOOP-HELIX (BHLH) DOMAIN-CONTAINING PROTEIN-RELATED"/>
    <property type="match status" value="1"/>
</dbReference>
<organism evidence="8 9">
    <name type="scientific">Tagetes erecta</name>
    <name type="common">African marigold</name>
    <dbReference type="NCBI Taxonomy" id="13708"/>
    <lineage>
        <taxon>Eukaryota</taxon>
        <taxon>Viridiplantae</taxon>
        <taxon>Streptophyta</taxon>
        <taxon>Embryophyta</taxon>
        <taxon>Tracheophyta</taxon>
        <taxon>Spermatophyta</taxon>
        <taxon>Magnoliopsida</taxon>
        <taxon>eudicotyledons</taxon>
        <taxon>Gunneridae</taxon>
        <taxon>Pentapetalae</taxon>
        <taxon>asterids</taxon>
        <taxon>campanulids</taxon>
        <taxon>Asterales</taxon>
        <taxon>Asteraceae</taxon>
        <taxon>Asteroideae</taxon>
        <taxon>Heliantheae alliance</taxon>
        <taxon>Tageteae</taxon>
        <taxon>Tagetes</taxon>
    </lineage>
</organism>
<evidence type="ECO:0000313" key="9">
    <source>
        <dbReference type="Proteomes" id="UP001229421"/>
    </source>
</evidence>
<evidence type="ECO:0000256" key="4">
    <source>
        <dbReference type="ARBA" id="ARBA00023163"/>
    </source>
</evidence>